<dbReference type="GO" id="GO:0006508">
    <property type="term" value="P:proteolysis"/>
    <property type="evidence" value="ECO:0007669"/>
    <property type="project" value="InterPro"/>
</dbReference>
<dbReference type="GO" id="GO:0004252">
    <property type="term" value="F:serine-type endopeptidase activity"/>
    <property type="evidence" value="ECO:0007669"/>
    <property type="project" value="TreeGrafter"/>
</dbReference>
<accession>A0A2K9ANN2</accession>
<dbReference type="PANTHER" id="PTHR42776:SF27">
    <property type="entry name" value="DIPEPTIDYL PEPTIDASE FAMILY MEMBER 6"/>
    <property type="match status" value="1"/>
</dbReference>
<protein>
    <submittedName>
        <fullName evidence="2">Uncharacterized protein</fullName>
    </submittedName>
</protein>
<dbReference type="KEGG" id="kpd:CW740_08175"/>
<reference evidence="2 3" key="1">
    <citation type="submission" date="2017-12" db="EMBL/GenBank/DDBJ databases">
        <title>Kangiella profundi FT102 completed genome.</title>
        <authorList>
            <person name="Xu J."/>
            <person name="Wang J."/>
            <person name="Lu Y."/>
        </authorList>
    </citation>
    <scope>NUCLEOTIDE SEQUENCE [LARGE SCALE GENOMIC DNA]</scope>
    <source>
        <strain evidence="2 3">FT102</strain>
    </source>
</reference>
<dbReference type="EMBL" id="CP025120">
    <property type="protein sequence ID" value="AUD79222.1"/>
    <property type="molecule type" value="Genomic_DNA"/>
</dbReference>
<dbReference type="OrthoDB" id="4269629at2"/>
<evidence type="ECO:0000313" key="2">
    <source>
        <dbReference type="EMBL" id="AUD79222.1"/>
    </source>
</evidence>
<dbReference type="PANTHER" id="PTHR42776">
    <property type="entry name" value="SERINE PEPTIDASE S9 FAMILY MEMBER"/>
    <property type="match status" value="1"/>
</dbReference>
<organism evidence="2 3">
    <name type="scientific">Kangiella profundi</name>
    <dbReference type="NCBI Taxonomy" id="1561924"/>
    <lineage>
        <taxon>Bacteria</taxon>
        <taxon>Pseudomonadati</taxon>
        <taxon>Pseudomonadota</taxon>
        <taxon>Gammaproteobacteria</taxon>
        <taxon>Kangiellales</taxon>
        <taxon>Kangiellaceae</taxon>
        <taxon>Kangiella</taxon>
    </lineage>
</organism>
<dbReference type="RefSeq" id="WP_106647045.1">
    <property type="nucleotide sequence ID" value="NZ_BMGO01000001.1"/>
</dbReference>
<evidence type="ECO:0000313" key="3">
    <source>
        <dbReference type="Proteomes" id="UP000232693"/>
    </source>
</evidence>
<dbReference type="InterPro" id="IPR001375">
    <property type="entry name" value="Peptidase_S9_cat"/>
</dbReference>
<dbReference type="Pfam" id="PF00326">
    <property type="entry name" value="Peptidase_S9"/>
    <property type="match status" value="1"/>
</dbReference>
<keyword evidence="3" id="KW-1185">Reference proteome</keyword>
<name>A0A2K9ANN2_9GAMM</name>
<proteinExistence type="predicted"/>
<dbReference type="AlphaFoldDB" id="A0A2K9ANN2"/>
<dbReference type="SUPFAM" id="SSF82171">
    <property type="entry name" value="DPP6 N-terminal domain-like"/>
    <property type="match status" value="1"/>
</dbReference>
<dbReference type="Proteomes" id="UP000232693">
    <property type="component" value="Chromosome"/>
</dbReference>
<gene>
    <name evidence="2" type="ORF">CW740_08175</name>
</gene>
<dbReference type="SUPFAM" id="SSF53474">
    <property type="entry name" value="alpha/beta-Hydrolases"/>
    <property type="match status" value="1"/>
</dbReference>
<keyword evidence="1" id="KW-0378">Hydrolase</keyword>
<dbReference type="Gene3D" id="3.40.50.1820">
    <property type="entry name" value="alpha/beta hydrolase"/>
    <property type="match status" value="1"/>
</dbReference>
<evidence type="ECO:0000256" key="1">
    <source>
        <dbReference type="ARBA" id="ARBA00022801"/>
    </source>
</evidence>
<dbReference type="InterPro" id="IPR029058">
    <property type="entry name" value="AB_hydrolase_fold"/>
</dbReference>
<sequence length="647" mass="74097">MIKQLLILIASLSILTGFTNEETQEIVKESSANETLKNIFSPNGQGNYSLSPDGTKVFYYKFDGHKYYYYVQFLESEKEKQFIEVDSPWIVDGMFEINWLDSDDVIAQFVNPTMGLSVFSYTISNQDGEIVIDENLITNDYYVEDPLRHVPNQAIFAKRYDKGGSLIFKANIKQEYFSKQLKPKYRLNRGAEDYTDWLFDKEGEPIVAYQKEDDQVIVSYRKFGKWKELLKSKVGQRLIPVSVSPDEKYLNLILSVQGVNYVRQYSLDDEQFTDYEYQLKTKDISSAQFNQNTGEIISVAHVVDGAHLFEFVQSASKKEYESIKRQLGSKNFYITDQILSGEKSILVTLNSNDPGTFYFFDKTKNEVQFLAYSQPDIKDINFQSARIITSKASDGLEIESYFLPSAHSVQTSPLIVMPHGGPIGVRDYTYYDKYAQALSQLGYNVLQPNYRGSSGFGKDFLVAGQKQWGRMIEEDIHYAKLKAIETFDLAPDNTCIFGISYGGYSALMSAIKYKDDYQCAASFAGVTDLTLLYSEYAFHVDEDLKEFFISYIGNPETEIKDLVEHSPVYQLKNIEIPVFVSQGGNDAIVDMEHYFRLRYVSEQLGKDNIQFRFYPGAKHGLLKVSTTLDYLNELDAFFKKHLNKSSS</sequence>